<organism evidence="1 2">
    <name type="scientific">Cylicocyclus nassatus</name>
    <name type="common">Nematode worm</name>
    <dbReference type="NCBI Taxonomy" id="53992"/>
    <lineage>
        <taxon>Eukaryota</taxon>
        <taxon>Metazoa</taxon>
        <taxon>Ecdysozoa</taxon>
        <taxon>Nematoda</taxon>
        <taxon>Chromadorea</taxon>
        <taxon>Rhabditida</taxon>
        <taxon>Rhabditina</taxon>
        <taxon>Rhabditomorpha</taxon>
        <taxon>Strongyloidea</taxon>
        <taxon>Strongylidae</taxon>
        <taxon>Cylicocyclus</taxon>
    </lineage>
</organism>
<evidence type="ECO:0000313" key="1">
    <source>
        <dbReference type="EMBL" id="CAJ0602858.1"/>
    </source>
</evidence>
<dbReference type="EMBL" id="CATQJL010000305">
    <property type="protein sequence ID" value="CAJ0602858.1"/>
    <property type="molecule type" value="Genomic_DNA"/>
</dbReference>
<name>A0AA36H3E5_CYLNA</name>
<accession>A0AA36H3E5</accession>
<protein>
    <submittedName>
        <fullName evidence="1">Uncharacterized protein</fullName>
    </submittedName>
</protein>
<keyword evidence="2" id="KW-1185">Reference proteome</keyword>
<dbReference type="Proteomes" id="UP001176961">
    <property type="component" value="Unassembled WGS sequence"/>
</dbReference>
<sequence length="114" mass="13708">MYNARISHIQQRRRYGYFGEDTIGYGHPELKMPAVNVDSTSFFASLGETREERAEVFERMAHERIVYRRDLFKALQTALRDIRAYEYDVENNKWRLYDKKKRARPNDDCLTVRP</sequence>
<gene>
    <name evidence="1" type="ORF">CYNAS_LOCUS14841</name>
</gene>
<reference evidence="1" key="1">
    <citation type="submission" date="2023-07" db="EMBL/GenBank/DDBJ databases">
        <authorList>
            <consortium name="CYATHOMIX"/>
        </authorList>
    </citation>
    <scope>NUCLEOTIDE SEQUENCE</scope>
    <source>
        <strain evidence="1">N/A</strain>
    </source>
</reference>
<dbReference type="AlphaFoldDB" id="A0AA36H3E5"/>
<evidence type="ECO:0000313" key="2">
    <source>
        <dbReference type="Proteomes" id="UP001176961"/>
    </source>
</evidence>
<comment type="caution">
    <text evidence="1">The sequence shown here is derived from an EMBL/GenBank/DDBJ whole genome shotgun (WGS) entry which is preliminary data.</text>
</comment>
<proteinExistence type="predicted"/>